<keyword evidence="2" id="KW-1185">Reference proteome</keyword>
<dbReference type="EMBL" id="JAERRK010000023">
    <property type="protein sequence ID" value="MBL1086539.1"/>
    <property type="molecule type" value="Genomic_DNA"/>
</dbReference>
<protein>
    <submittedName>
        <fullName evidence="1">Uncharacterized protein</fullName>
    </submittedName>
</protein>
<evidence type="ECO:0000313" key="1">
    <source>
        <dbReference type="EMBL" id="MBL1086539.1"/>
    </source>
</evidence>
<dbReference type="Gene3D" id="3.40.47.10">
    <property type="match status" value="1"/>
</dbReference>
<sequence>MTAAPSAPAALTVLARAESRTTDRPAPPPVHGFAFSAFAPLVAAAVTRCLTAYPGGAAGVAGPATAVLLVTTFGDTETADAVTRALSERQPPSPVLFFQSVPTSVLGHLTRVLGVTGPMACLSVLDDAAGQGEAYARVLLASGAAERALVVEVELAAGERDTLIRTRLPQLGAPPEEGRAVATLLTVQSEEP</sequence>
<dbReference type="SUPFAM" id="SSF53901">
    <property type="entry name" value="Thiolase-like"/>
    <property type="match status" value="1"/>
</dbReference>
<dbReference type="GO" id="GO:0016747">
    <property type="term" value="F:acyltransferase activity, transferring groups other than amino-acyl groups"/>
    <property type="evidence" value="ECO:0007669"/>
    <property type="project" value="UniProtKB-ARBA"/>
</dbReference>
<accession>A0A937ER78</accession>
<comment type="caution">
    <text evidence="1">The sequence shown here is derived from an EMBL/GenBank/DDBJ whole genome shotgun (WGS) entry which is preliminary data.</text>
</comment>
<dbReference type="RefSeq" id="WP_201843089.1">
    <property type="nucleotide sequence ID" value="NZ_JAERRK010000023.1"/>
</dbReference>
<gene>
    <name evidence="1" type="ORF">JK359_32055</name>
</gene>
<name>A0A937ER78_9ACTN</name>
<proteinExistence type="predicted"/>
<reference evidence="1" key="1">
    <citation type="submission" date="2021-01" db="EMBL/GenBank/DDBJ databases">
        <title>WGS of actinomycetes isolated from Thailand.</title>
        <authorList>
            <person name="Thawai C."/>
        </authorList>
    </citation>
    <scope>NUCLEOTIDE SEQUENCE</scope>
    <source>
        <strain evidence="1">RCU-197</strain>
    </source>
</reference>
<dbReference type="InterPro" id="IPR016039">
    <property type="entry name" value="Thiolase-like"/>
</dbReference>
<organism evidence="1 2">
    <name type="scientific">Streptomyces actinomycinicus</name>
    <dbReference type="NCBI Taxonomy" id="1695166"/>
    <lineage>
        <taxon>Bacteria</taxon>
        <taxon>Bacillati</taxon>
        <taxon>Actinomycetota</taxon>
        <taxon>Actinomycetes</taxon>
        <taxon>Kitasatosporales</taxon>
        <taxon>Streptomycetaceae</taxon>
        <taxon>Streptomyces</taxon>
    </lineage>
</organism>
<evidence type="ECO:0000313" key="2">
    <source>
        <dbReference type="Proteomes" id="UP000661858"/>
    </source>
</evidence>
<dbReference type="AlphaFoldDB" id="A0A937ER78"/>
<dbReference type="Proteomes" id="UP000661858">
    <property type="component" value="Unassembled WGS sequence"/>
</dbReference>